<evidence type="ECO:0000256" key="5">
    <source>
        <dbReference type="ARBA" id="ARBA00022984"/>
    </source>
</evidence>
<reference evidence="14 15" key="1">
    <citation type="submission" date="2019-08" db="EMBL/GenBank/DDBJ databases">
        <title>In-depth cultivation of the pig gut microbiome towards novel bacterial diversity and tailored functional studies.</title>
        <authorList>
            <person name="Wylensek D."/>
            <person name="Hitch T.C.A."/>
            <person name="Clavel T."/>
        </authorList>
    </citation>
    <scope>NUCLEOTIDE SEQUENCE [LARGE SCALE GENOMIC DNA]</scope>
    <source>
        <strain evidence="14 15">BSM-380-WT-5A</strain>
    </source>
</reference>
<evidence type="ECO:0000256" key="9">
    <source>
        <dbReference type="RuleBase" id="RU004016"/>
    </source>
</evidence>
<dbReference type="SUPFAM" id="SSF56601">
    <property type="entry name" value="beta-lactamase/transpeptidase-like"/>
    <property type="match status" value="1"/>
</dbReference>
<protein>
    <submittedName>
        <fullName evidence="14">D-alanyl-D-alanine carboxypeptidase</fullName>
    </submittedName>
</protein>
<evidence type="ECO:0000313" key="14">
    <source>
        <dbReference type="EMBL" id="MST65749.1"/>
    </source>
</evidence>
<evidence type="ECO:0000256" key="7">
    <source>
        <dbReference type="PIRSR" id="PIRSR618044-1"/>
    </source>
</evidence>
<dbReference type="PANTHER" id="PTHR21581:SF33">
    <property type="entry name" value="D-ALANYL-D-ALANINE CARBOXYPEPTIDASE DACB"/>
    <property type="match status" value="1"/>
</dbReference>
<dbReference type="InterPro" id="IPR001967">
    <property type="entry name" value="Peptidase_S11_N"/>
</dbReference>
<evidence type="ECO:0000256" key="1">
    <source>
        <dbReference type="ARBA" id="ARBA00007164"/>
    </source>
</evidence>
<comment type="caution">
    <text evidence="14">The sequence shown here is derived from an EMBL/GenBank/DDBJ whole genome shotgun (WGS) entry which is preliminary data.</text>
</comment>
<feature type="compositionally biased region" description="Polar residues" evidence="10">
    <location>
        <begin position="51"/>
        <end position="64"/>
    </location>
</feature>
<evidence type="ECO:0000256" key="6">
    <source>
        <dbReference type="ARBA" id="ARBA00023316"/>
    </source>
</evidence>
<feature type="active site" description="Proton acceptor" evidence="7">
    <location>
        <position position="139"/>
    </location>
</feature>
<dbReference type="Proteomes" id="UP000440513">
    <property type="component" value="Unassembled WGS sequence"/>
</dbReference>
<accession>A0A7X2P1N6</accession>
<feature type="domain" description="Peptidase S11 D-alanyl-D-alanine carboxypeptidase A N-terminal" evidence="13">
    <location>
        <begin position="102"/>
        <end position="333"/>
    </location>
</feature>
<dbReference type="GO" id="GO:0006508">
    <property type="term" value="P:proteolysis"/>
    <property type="evidence" value="ECO:0007669"/>
    <property type="project" value="InterPro"/>
</dbReference>
<keyword evidence="2 12" id="KW-0732">Signal</keyword>
<keyword evidence="14" id="KW-0645">Protease</keyword>
<sequence length="537" mass="58923">MQKWKSKEFFMNNRRYRHRLLALSASILLGLSGLSSSAVDAAEVTVEQPAADTTVSQDTGNPSADTKEAAEGQTEGETTEPERIEPDAYFEPIQSNDTANWPQGPAVWAESAVVMDLDSGTFLYSKNMDVAKYPASITKILTTLIAIEHSRPSEKVTFSENAVYGIEQGSSNIGIRLGENLTMEDCLYGMMLESANEVCIAVAEHISGSVDAFVELMNQKAASLGCTNTHFTNPNGLPDENHYTTAHDMALIAQAAYNNATFRKVCQTTTYCIGKTNKCGEERWLSNHHKMLPDRDYTYEGCTGGKTGFTQAALNTLVTYAERNGRQLVCVSLRTNGRQIYTDTASLLDYGFNNFQNYSIFNRKTWADAKMLYPSLYFGQPETVANLRPTCTVTLPAGMDLSSVETTCNPGDGTLCRSYTYNQYPVGYESIPDTAIQALLHSEPTNICKKSGSAAASDLGNSAKETASGIFQKVLAFVAPVGTVITSFVTSVFTAVPWYYFALGGVLFLIIIMEIVLAMKKKKKRKKKKTARKKNVK</sequence>
<dbReference type="PRINTS" id="PR00725">
    <property type="entry name" value="DADACBPTASE1"/>
</dbReference>
<evidence type="ECO:0000256" key="12">
    <source>
        <dbReference type="SAM" id="SignalP"/>
    </source>
</evidence>
<dbReference type="GO" id="GO:0008360">
    <property type="term" value="P:regulation of cell shape"/>
    <property type="evidence" value="ECO:0007669"/>
    <property type="project" value="UniProtKB-KW"/>
</dbReference>
<gene>
    <name evidence="14" type="ORF">FYJ57_03140</name>
</gene>
<feature type="active site" evidence="7">
    <location>
        <position position="194"/>
    </location>
</feature>
<feature type="transmembrane region" description="Helical" evidence="11">
    <location>
        <begin position="498"/>
        <end position="519"/>
    </location>
</feature>
<feature type="signal peptide" evidence="12">
    <location>
        <begin position="1"/>
        <end position="41"/>
    </location>
</feature>
<keyword evidence="11" id="KW-0472">Membrane</keyword>
<evidence type="ECO:0000256" key="3">
    <source>
        <dbReference type="ARBA" id="ARBA00022801"/>
    </source>
</evidence>
<evidence type="ECO:0000259" key="13">
    <source>
        <dbReference type="Pfam" id="PF00768"/>
    </source>
</evidence>
<keyword evidence="15" id="KW-1185">Reference proteome</keyword>
<evidence type="ECO:0000256" key="8">
    <source>
        <dbReference type="PIRSR" id="PIRSR618044-2"/>
    </source>
</evidence>
<keyword evidence="4" id="KW-0133">Cell shape</keyword>
<dbReference type="GO" id="GO:0009002">
    <property type="term" value="F:serine-type D-Ala-D-Ala carboxypeptidase activity"/>
    <property type="evidence" value="ECO:0007669"/>
    <property type="project" value="InterPro"/>
</dbReference>
<comment type="similarity">
    <text evidence="1 9">Belongs to the peptidase S11 family.</text>
</comment>
<dbReference type="InterPro" id="IPR018044">
    <property type="entry name" value="Peptidase_S11"/>
</dbReference>
<evidence type="ECO:0000256" key="4">
    <source>
        <dbReference type="ARBA" id="ARBA00022960"/>
    </source>
</evidence>
<evidence type="ECO:0000256" key="10">
    <source>
        <dbReference type="SAM" id="MobiDB-lite"/>
    </source>
</evidence>
<keyword evidence="5" id="KW-0573">Peptidoglycan synthesis</keyword>
<feature type="chain" id="PRO_5031099047" evidence="12">
    <location>
        <begin position="42"/>
        <end position="537"/>
    </location>
</feature>
<feature type="active site" description="Acyl-ester intermediate" evidence="7">
    <location>
        <position position="136"/>
    </location>
</feature>
<dbReference type="AlphaFoldDB" id="A0A7X2P1N6"/>
<keyword evidence="3" id="KW-0378">Hydrolase</keyword>
<feature type="binding site" evidence="8">
    <location>
        <position position="306"/>
    </location>
    <ligand>
        <name>substrate</name>
    </ligand>
</feature>
<dbReference type="GO" id="GO:0009252">
    <property type="term" value="P:peptidoglycan biosynthetic process"/>
    <property type="evidence" value="ECO:0007669"/>
    <property type="project" value="UniProtKB-KW"/>
</dbReference>
<proteinExistence type="inferred from homology"/>
<evidence type="ECO:0000256" key="11">
    <source>
        <dbReference type="SAM" id="Phobius"/>
    </source>
</evidence>
<dbReference type="Pfam" id="PF00768">
    <property type="entry name" value="Peptidase_S11"/>
    <property type="match status" value="1"/>
</dbReference>
<keyword evidence="11" id="KW-0812">Transmembrane</keyword>
<dbReference type="InterPro" id="IPR012338">
    <property type="entry name" value="Beta-lactam/transpept-like"/>
</dbReference>
<evidence type="ECO:0000313" key="15">
    <source>
        <dbReference type="Proteomes" id="UP000440513"/>
    </source>
</evidence>
<keyword evidence="11" id="KW-1133">Transmembrane helix</keyword>
<dbReference type="Gene3D" id="3.40.710.10">
    <property type="entry name" value="DD-peptidase/beta-lactamase superfamily"/>
    <property type="match status" value="1"/>
</dbReference>
<evidence type="ECO:0000256" key="2">
    <source>
        <dbReference type="ARBA" id="ARBA00022729"/>
    </source>
</evidence>
<keyword evidence="14" id="KW-0121">Carboxypeptidase</keyword>
<keyword evidence="6" id="KW-0961">Cell wall biogenesis/degradation</keyword>
<dbReference type="GO" id="GO:0071555">
    <property type="term" value="P:cell wall organization"/>
    <property type="evidence" value="ECO:0007669"/>
    <property type="project" value="UniProtKB-KW"/>
</dbReference>
<organism evidence="14 15">
    <name type="scientific">Oliverpabstia intestinalis</name>
    <dbReference type="NCBI Taxonomy" id="2606633"/>
    <lineage>
        <taxon>Bacteria</taxon>
        <taxon>Bacillati</taxon>
        <taxon>Bacillota</taxon>
        <taxon>Clostridia</taxon>
        <taxon>Lachnospirales</taxon>
        <taxon>Lachnospiraceae</taxon>
        <taxon>Oliverpabstia</taxon>
    </lineage>
</organism>
<name>A0A7X2P1N6_9FIRM</name>
<feature type="region of interest" description="Disordered" evidence="10">
    <location>
        <begin position="49"/>
        <end position="86"/>
    </location>
</feature>
<dbReference type="EMBL" id="VUMS01000004">
    <property type="protein sequence ID" value="MST65749.1"/>
    <property type="molecule type" value="Genomic_DNA"/>
</dbReference>
<dbReference type="PANTHER" id="PTHR21581">
    <property type="entry name" value="D-ALANYL-D-ALANINE CARBOXYPEPTIDASE"/>
    <property type="match status" value="1"/>
</dbReference>